<evidence type="ECO:0000256" key="4">
    <source>
        <dbReference type="ARBA" id="ARBA00023136"/>
    </source>
</evidence>
<keyword evidence="6 7" id="KW-0968">Cytoplasmic vesicle</keyword>
<evidence type="ECO:0000256" key="8">
    <source>
        <dbReference type="SAM" id="MobiDB-lite"/>
    </source>
</evidence>
<accession>A0ABP0U8P3</accession>
<dbReference type="Proteomes" id="UP001497512">
    <property type="component" value="Chromosome 2"/>
</dbReference>
<dbReference type="PANTHER" id="PTHR10639">
    <property type="entry name" value="CLATHRIN LIGHT CHAIN"/>
    <property type="match status" value="1"/>
</dbReference>
<dbReference type="PANTHER" id="PTHR10639:SF7">
    <property type="entry name" value="CLATHRIN LIGHT CHAIN"/>
    <property type="match status" value="1"/>
</dbReference>
<keyword evidence="5 7" id="KW-0168">Coated pit</keyword>
<evidence type="ECO:0000256" key="6">
    <source>
        <dbReference type="ARBA" id="ARBA00023329"/>
    </source>
</evidence>
<sequence>MAKDSKHKVVGNIKDAVPGGRESLLKVEILSRPPLLSQAGSVSTTLALPIPPSDNHGQCIVPVSVGRYGVPAFLRNTDNDSHSSPKCRSPPPEEESQILREWNKHNALGIEERRKESNDQQYRQILEEAAIQREAFYTQRAAQIRVSKYTNREKEEQYYREMEIRIKEGTESNIWKTVLSLTDLDNEFPSTSTMNSRSATPQNIITAAVDVMSESQRPKSPAEVTAMSWSDAKKASAFSPRKRTADVSRMKEILLKLKQQQFVPRTI</sequence>
<reference evidence="9" key="1">
    <citation type="submission" date="2024-02" db="EMBL/GenBank/DDBJ databases">
        <authorList>
            <consortium name="ELIXIR-Norway"/>
            <consortium name="Elixir Norway"/>
        </authorList>
    </citation>
    <scope>NUCLEOTIDE SEQUENCE</scope>
</reference>
<evidence type="ECO:0000313" key="9">
    <source>
        <dbReference type="EMBL" id="CAK9215549.1"/>
    </source>
</evidence>
<dbReference type="EMBL" id="OZ019894">
    <property type="protein sequence ID" value="CAK9215549.1"/>
    <property type="molecule type" value="Genomic_DNA"/>
</dbReference>
<evidence type="ECO:0000256" key="3">
    <source>
        <dbReference type="ARBA" id="ARBA00005263"/>
    </source>
</evidence>
<keyword evidence="10" id="KW-1185">Reference proteome</keyword>
<dbReference type="InterPro" id="IPR000996">
    <property type="entry name" value="Clathrin_L-chain"/>
</dbReference>
<name>A0ABP0U8P3_9BRYO</name>
<dbReference type="Pfam" id="PF01086">
    <property type="entry name" value="Clathrin_lg_ch"/>
    <property type="match status" value="1"/>
</dbReference>
<evidence type="ECO:0000313" key="10">
    <source>
        <dbReference type="Proteomes" id="UP001497512"/>
    </source>
</evidence>
<comment type="similarity">
    <text evidence="3 7">Belongs to the clathrin light chain family.</text>
</comment>
<evidence type="ECO:0000256" key="5">
    <source>
        <dbReference type="ARBA" id="ARBA00023176"/>
    </source>
</evidence>
<feature type="region of interest" description="Disordered" evidence="8">
    <location>
        <begin position="75"/>
        <end position="96"/>
    </location>
</feature>
<gene>
    <name evidence="9" type="ORF">CSSPTR1EN2_LOCUS12787</name>
</gene>
<organism evidence="9 10">
    <name type="scientific">Sphagnum troendelagicum</name>
    <dbReference type="NCBI Taxonomy" id="128251"/>
    <lineage>
        <taxon>Eukaryota</taxon>
        <taxon>Viridiplantae</taxon>
        <taxon>Streptophyta</taxon>
        <taxon>Embryophyta</taxon>
        <taxon>Bryophyta</taxon>
        <taxon>Sphagnophytina</taxon>
        <taxon>Sphagnopsida</taxon>
        <taxon>Sphagnales</taxon>
        <taxon>Sphagnaceae</taxon>
        <taxon>Sphagnum</taxon>
    </lineage>
</organism>
<proteinExistence type="inferred from homology"/>
<comment type="subcellular location">
    <subcellularLocation>
        <location evidence="2 7">Cytoplasmic vesicle membrane</location>
        <topology evidence="2 7">Peripheral membrane protein</topology>
        <orientation evidence="2 7">Cytoplasmic side</orientation>
    </subcellularLocation>
    <subcellularLocation>
        <location evidence="7">Membrane</location>
        <location evidence="7">Coated pit</location>
        <topology evidence="7">Peripheral membrane protein</topology>
        <orientation evidence="7">Cytoplasmic side</orientation>
    </subcellularLocation>
    <text evidence="7">Cytoplasmic face of coated pits and vesicles.</text>
</comment>
<evidence type="ECO:0000256" key="1">
    <source>
        <dbReference type="ARBA" id="ARBA00003913"/>
    </source>
</evidence>
<keyword evidence="4 7" id="KW-0472">Membrane</keyword>
<protein>
    <recommendedName>
        <fullName evidence="7">Clathrin light chain</fullName>
    </recommendedName>
</protein>
<comment type="function">
    <text evidence="1 7">Clathrin is the major protein of the polyhedral coat of coated pits and vesicles.</text>
</comment>
<evidence type="ECO:0000256" key="2">
    <source>
        <dbReference type="ARBA" id="ARBA00004180"/>
    </source>
</evidence>
<evidence type="ECO:0000256" key="7">
    <source>
        <dbReference type="RuleBase" id="RU363137"/>
    </source>
</evidence>